<name>A0ABP8S4F3_9PSEU</name>
<gene>
    <name evidence="1" type="ORF">GCM10023175_71380</name>
</gene>
<sequence length="79" mass="8451">MMVSLRIITNAEPTSSQITVEAARVVTAGVGGASCAVMPELQAMGLHADLACRDRRYPPPELIGYAFSPTADDRAHHTR</sequence>
<dbReference type="EMBL" id="BAABGT010000123">
    <property type="protein sequence ID" value="GAA4560743.1"/>
    <property type="molecule type" value="Genomic_DNA"/>
</dbReference>
<protein>
    <submittedName>
        <fullName evidence="1">Uncharacterized protein</fullName>
    </submittedName>
</protein>
<proteinExistence type="predicted"/>
<accession>A0ABP8S4F3</accession>
<evidence type="ECO:0000313" key="1">
    <source>
        <dbReference type="EMBL" id="GAA4560743.1"/>
    </source>
</evidence>
<dbReference type="Proteomes" id="UP001501598">
    <property type="component" value="Unassembled WGS sequence"/>
</dbReference>
<keyword evidence="2" id="KW-1185">Reference proteome</keyword>
<comment type="caution">
    <text evidence="1">The sequence shown here is derived from an EMBL/GenBank/DDBJ whole genome shotgun (WGS) entry which is preliminary data.</text>
</comment>
<evidence type="ECO:0000313" key="2">
    <source>
        <dbReference type="Proteomes" id="UP001501598"/>
    </source>
</evidence>
<organism evidence="1 2">
    <name type="scientific">Pseudonocardia xishanensis</name>
    <dbReference type="NCBI Taxonomy" id="630995"/>
    <lineage>
        <taxon>Bacteria</taxon>
        <taxon>Bacillati</taxon>
        <taxon>Actinomycetota</taxon>
        <taxon>Actinomycetes</taxon>
        <taxon>Pseudonocardiales</taxon>
        <taxon>Pseudonocardiaceae</taxon>
        <taxon>Pseudonocardia</taxon>
    </lineage>
</organism>
<dbReference type="PROSITE" id="PS51257">
    <property type="entry name" value="PROKAR_LIPOPROTEIN"/>
    <property type="match status" value="1"/>
</dbReference>
<reference evidence="2" key="1">
    <citation type="journal article" date="2019" name="Int. J. Syst. Evol. Microbiol.">
        <title>The Global Catalogue of Microorganisms (GCM) 10K type strain sequencing project: providing services to taxonomists for standard genome sequencing and annotation.</title>
        <authorList>
            <consortium name="The Broad Institute Genomics Platform"/>
            <consortium name="The Broad Institute Genome Sequencing Center for Infectious Disease"/>
            <person name="Wu L."/>
            <person name="Ma J."/>
        </authorList>
    </citation>
    <scope>NUCLEOTIDE SEQUENCE [LARGE SCALE GENOMIC DNA]</scope>
    <source>
        <strain evidence="2">JCM 17906</strain>
    </source>
</reference>